<dbReference type="AlphaFoldDB" id="A0A061AHG3"/>
<evidence type="ECO:0000256" key="3">
    <source>
        <dbReference type="ARBA" id="ARBA00022801"/>
    </source>
</evidence>
<sequence>MINILTSKTIFHKEYAKKVLTPYIQPESKICVIAFSHFESNDMLNSYYKTYEKPLGIWYLHIVEPLLTYGILEDQIEFVLYKKDSKEDALKKIQEANILFLPGGAPDKFMERLKEYELLDALKNFDGIIIGPSAGTMIQFNWFHISKDRDYKKYSINSGIGYLNDFGVEVHYNRRKQQKKSIRRVSHYHDRPVYVIEETGLMILKDGKIIFQKDAYKYYEKGKKVYKKNKIYA</sequence>
<evidence type="ECO:0000313" key="6">
    <source>
        <dbReference type="Proteomes" id="UP000032434"/>
    </source>
</evidence>
<keyword evidence="2" id="KW-0645">Protease</keyword>
<name>A0A061AHG3_9MOLU</name>
<dbReference type="HOGENOM" id="CLU_079854_0_0_14"/>
<dbReference type="STRING" id="35623.Aocu_09830"/>
<evidence type="ECO:0000256" key="4">
    <source>
        <dbReference type="ARBA" id="ARBA00022825"/>
    </source>
</evidence>
<dbReference type="RefSeq" id="WP_079560617.1">
    <property type="nucleotide sequence ID" value="NZ_FUZK01000001.1"/>
</dbReference>
<dbReference type="KEGG" id="aoc:Aocu_09830"/>
<keyword evidence="6" id="KW-1185">Reference proteome</keyword>
<dbReference type="InterPro" id="IPR029062">
    <property type="entry name" value="Class_I_gatase-like"/>
</dbReference>
<dbReference type="PATRIC" id="fig|35623.3.peg.983"/>
<evidence type="ECO:0000313" key="5">
    <source>
        <dbReference type="EMBL" id="CDR31056.1"/>
    </source>
</evidence>
<keyword evidence="4" id="KW-0720">Serine protease</keyword>
<keyword evidence="3" id="KW-0378">Hydrolase</keyword>
<evidence type="ECO:0000256" key="1">
    <source>
        <dbReference type="ARBA" id="ARBA00006534"/>
    </source>
</evidence>
<evidence type="ECO:0000256" key="2">
    <source>
        <dbReference type="ARBA" id="ARBA00022670"/>
    </source>
</evidence>
<proteinExistence type="inferred from homology"/>
<dbReference type="GO" id="GO:0008236">
    <property type="term" value="F:serine-type peptidase activity"/>
    <property type="evidence" value="ECO:0007669"/>
    <property type="project" value="UniProtKB-KW"/>
</dbReference>
<accession>A0A061AHG3</accession>
<dbReference type="EMBL" id="LK028559">
    <property type="protein sequence ID" value="CDR31056.1"/>
    <property type="molecule type" value="Genomic_DNA"/>
</dbReference>
<dbReference type="SUPFAM" id="SSF52317">
    <property type="entry name" value="Class I glutamine amidotransferase-like"/>
    <property type="match status" value="1"/>
</dbReference>
<dbReference type="GO" id="GO:0006508">
    <property type="term" value="P:proteolysis"/>
    <property type="evidence" value="ECO:0007669"/>
    <property type="project" value="UniProtKB-KW"/>
</dbReference>
<gene>
    <name evidence="5" type="primary">pepE</name>
    <name evidence="5" type="ORF">Aocu_09830</name>
</gene>
<dbReference type="Gene3D" id="3.40.50.880">
    <property type="match status" value="1"/>
</dbReference>
<protein>
    <submittedName>
        <fullName evidence="5">Peptidase S51/Peptidase E</fullName>
    </submittedName>
</protein>
<dbReference type="OrthoDB" id="384634at2"/>
<comment type="similarity">
    <text evidence="1">Belongs to the peptidase S51 family.</text>
</comment>
<dbReference type="InterPro" id="IPR005320">
    <property type="entry name" value="Peptidase_S51"/>
</dbReference>
<reference evidence="6" key="1">
    <citation type="submission" date="2014-05" db="EMBL/GenBank/DDBJ databases">
        <authorList>
            <person name="Kube M."/>
        </authorList>
    </citation>
    <scope>NUCLEOTIDE SEQUENCE [LARGE SCALE GENOMIC DNA]</scope>
</reference>
<dbReference type="InParanoid" id="A0A061AHG3"/>
<dbReference type="Proteomes" id="UP000032434">
    <property type="component" value="Chromosome 1"/>
</dbReference>
<organism evidence="5 6">
    <name type="scientific">Acholeplasma oculi</name>
    <dbReference type="NCBI Taxonomy" id="35623"/>
    <lineage>
        <taxon>Bacteria</taxon>
        <taxon>Bacillati</taxon>
        <taxon>Mycoplasmatota</taxon>
        <taxon>Mollicutes</taxon>
        <taxon>Acholeplasmatales</taxon>
        <taxon>Acholeplasmataceae</taxon>
        <taxon>Acholeplasma</taxon>
    </lineage>
</organism>
<dbReference type="Pfam" id="PF03575">
    <property type="entry name" value="Peptidase_S51"/>
    <property type="match status" value="1"/>
</dbReference>